<proteinExistence type="predicted"/>
<reference evidence="3" key="1">
    <citation type="submission" date="2020-06" db="EMBL/GenBank/DDBJ databases">
        <authorList>
            <consortium name="Plant Systems Biology data submission"/>
        </authorList>
    </citation>
    <scope>NUCLEOTIDE SEQUENCE</scope>
    <source>
        <strain evidence="3">D6</strain>
    </source>
</reference>
<dbReference type="Proteomes" id="UP001153069">
    <property type="component" value="Unassembled WGS sequence"/>
</dbReference>
<keyword evidence="1" id="KW-0175">Coiled coil</keyword>
<organism evidence="3 4">
    <name type="scientific">Seminavis robusta</name>
    <dbReference type="NCBI Taxonomy" id="568900"/>
    <lineage>
        <taxon>Eukaryota</taxon>
        <taxon>Sar</taxon>
        <taxon>Stramenopiles</taxon>
        <taxon>Ochrophyta</taxon>
        <taxon>Bacillariophyta</taxon>
        <taxon>Bacillariophyceae</taxon>
        <taxon>Bacillariophycidae</taxon>
        <taxon>Naviculales</taxon>
        <taxon>Naviculaceae</taxon>
        <taxon>Seminavis</taxon>
    </lineage>
</organism>
<dbReference type="EMBL" id="CAICTM010000470">
    <property type="protein sequence ID" value="CAB9511171.1"/>
    <property type="molecule type" value="Genomic_DNA"/>
</dbReference>
<gene>
    <name evidence="3" type="ORF">SEMRO_471_G149790.1</name>
</gene>
<feature type="coiled-coil region" evidence="1">
    <location>
        <begin position="50"/>
        <end position="80"/>
    </location>
</feature>
<feature type="signal peptide" evidence="2">
    <location>
        <begin position="1"/>
        <end position="19"/>
    </location>
</feature>
<protein>
    <submittedName>
        <fullName evidence="3">Uncharacterized protein</fullName>
    </submittedName>
</protein>
<sequence>MKSFAVVSALCLSAQSVVGFAPLTTANVVKSSALFEASSGRSSQYVDEINKFSETAVATYEEQRRELEDISAMLTTIREQCENQEN</sequence>
<keyword evidence="4" id="KW-1185">Reference proteome</keyword>
<comment type="caution">
    <text evidence="3">The sequence shown here is derived from an EMBL/GenBank/DDBJ whole genome shotgun (WGS) entry which is preliminary data.</text>
</comment>
<accession>A0A9N8E290</accession>
<evidence type="ECO:0000313" key="3">
    <source>
        <dbReference type="EMBL" id="CAB9511171.1"/>
    </source>
</evidence>
<name>A0A9N8E290_9STRA</name>
<keyword evidence="2" id="KW-0732">Signal</keyword>
<evidence type="ECO:0000313" key="4">
    <source>
        <dbReference type="Proteomes" id="UP001153069"/>
    </source>
</evidence>
<dbReference type="AlphaFoldDB" id="A0A9N8E290"/>
<evidence type="ECO:0000256" key="2">
    <source>
        <dbReference type="SAM" id="SignalP"/>
    </source>
</evidence>
<evidence type="ECO:0000256" key="1">
    <source>
        <dbReference type="SAM" id="Coils"/>
    </source>
</evidence>
<feature type="chain" id="PRO_5040398732" evidence="2">
    <location>
        <begin position="20"/>
        <end position="86"/>
    </location>
</feature>